<dbReference type="SUPFAM" id="SSF159034">
    <property type="entry name" value="Mib/herc2 domain-like"/>
    <property type="match status" value="1"/>
</dbReference>
<gene>
    <name evidence="13" type="ORF">ElyMa_003009100</name>
</gene>
<dbReference type="Pfam" id="PF00569">
    <property type="entry name" value="ZZ"/>
    <property type="match status" value="1"/>
</dbReference>
<evidence type="ECO:0000256" key="4">
    <source>
        <dbReference type="ARBA" id="ARBA00022723"/>
    </source>
</evidence>
<comment type="subcellular location">
    <subcellularLocation>
        <location evidence="1">Cytoplasm</location>
    </subcellularLocation>
</comment>
<sequence>MRWKCTKCRDFDLCTACYMADKHDLQHTFLRFDTTNSKGTKVPKRANSQTQRVQSLGVFPGARVSRGPDWDWGNQDGEYCSIVSWFQVLSISVIIMVIGTGRLLSRGQY</sequence>
<organism evidence="13 14">
    <name type="scientific">Elysia marginata</name>
    <dbReference type="NCBI Taxonomy" id="1093978"/>
    <lineage>
        <taxon>Eukaryota</taxon>
        <taxon>Metazoa</taxon>
        <taxon>Spiralia</taxon>
        <taxon>Lophotrochozoa</taxon>
        <taxon>Mollusca</taxon>
        <taxon>Gastropoda</taxon>
        <taxon>Heterobranchia</taxon>
        <taxon>Euthyneura</taxon>
        <taxon>Panpulmonata</taxon>
        <taxon>Sacoglossa</taxon>
        <taxon>Placobranchoidea</taxon>
        <taxon>Plakobranchidae</taxon>
        <taxon>Elysia</taxon>
    </lineage>
</organism>
<keyword evidence="10" id="KW-0812">Transmembrane</keyword>
<dbReference type="InterPro" id="IPR043145">
    <property type="entry name" value="Znf_ZZ_sf"/>
</dbReference>
<evidence type="ECO:0000259" key="11">
    <source>
        <dbReference type="PROSITE" id="PS50135"/>
    </source>
</evidence>
<keyword evidence="5" id="KW-0677">Repeat</keyword>
<dbReference type="EMBL" id="BMAT01006197">
    <property type="protein sequence ID" value="GFS08194.1"/>
    <property type="molecule type" value="Genomic_DNA"/>
</dbReference>
<protein>
    <submittedName>
        <fullName evidence="13">E3 ubiquitin-protein ligase MIB2</fullName>
    </submittedName>
</protein>
<dbReference type="GO" id="GO:0004842">
    <property type="term" value="F:ubiquitin-protein transferase activity"/>
    <property type="evidence" value="ECO:0007669"/>
    <property type="project" value="InterPro"/>
</dbReference>
<accession>A0AAV4ICQ7</accession>
<dbReference type="PROSITE" id="PS51416">
    <property type="entry name" value="MIB_HERC2"/>
    <property type="match status" value="1"/>
</dbReference>
<evidence type="ECO:0000256" key="8">
    <source>
        <dbReference type="ARBA" id="ARBA00022833"/>
    </source>
</evidence>
<keyword evidence="10" id="KW-1133">Transmembrane helix</keyword>
<feature type="domain" description="MIB/HERC2" evidence="12">
    <location>
        <begin position="50"/>
        <end position="109"/>
    </location>
</feature>
<keyword evidence="6 9" id="KW-0863">Zinc-finger</keyword>
<feature type="transmembrane region" description="Helical" evidence="10">
    <location>
        <begin position="82"/>
        <end position="104"/>
    </location>
</feature>
<keyword evidence="3" id="KW-0963">Cytoplasm</keyword>
<evidence type="ECO:0000256" key="3">
    <source>
        <dbReference type="ARBA" id="ARBA00022490"/>
    </source>
</evidence>
<dbReference type="InterPro" id="IPR037252">
    <property type="entry name" value="Mib_Herc2_sf"/>
</dbReference>
<evidence type="ECO:0000259" key="12">
    <source>
        <dbReference type="PROSITE" id="PS51416"/>
    </source>
</evidence>
<evidence type="ECO:0000256" key="10">
    <source>
        <dbReference type="SAM" id="Phobius"/>
    </source>
</evidence>
<dbReference type="GO" id="GO:0008270">
    <property type="term" value="F:zinc ion binding"/>
    <property type="evidence" value="ECO:0007669"/>
    <property type="project" value="UniProtKB-KW"/>
</dbReference>
<keyword evidence="4" id="KW-0479">Metal-binding</keyword>
<dbReference type="Proteomes" id="UP000762676">
    <property type="component" value="Unassembled WGS sequence"/>
</dbReference>
<dbReference type="AlphaFoldDB" id="A0AAV4ICQ7"/>
<evidence type="ECO:0000256" key="1">
    <source>
        <dbReference type="ARBA" id="ARBA00004496"/>
    </source>
</evidence>
<dbReference type="InterPro" id="IPR000433">
    <property type="entry name" value="Znf_ZZ"/>
</dbReference>
<dbReference type="PROSITE" id="PS50135">
    <property type="entry name" value="ZF_ZZ_2"/>
    <property type="match status" value="1"/>
</dbReference>
<feature type="domain" description="ZZ-type" evidence="11">
    <location>
        <begin position="1"/>
        <end position="37"/>
    </location>
</feature>
<dbReference type="PANTHER" id="PTHR24202">
    <property type="entry name" value="E3 UBIQUITIN-PROTEIN LIGASE MIB2"/>
    <property type="match status" value="1"/>
</dbReference>
<comment type="pathway">
    <text evidence="2">Protein modification; protein ubiquitination.</text>
</comment>
<comment type="caution">
    <text evidence="13">The sequence shown here is derived from an EMBL/GenBank/DDBJ whole genome shotgun (WGS) entry which is preliminary data.</text>
</comment>
<keyword evidence="10" id="KW-0472">Membrane</keyword>
<evidence type="ECO:0000256" key="5">
    <source>
        <dbReference type="ARBA" id="ARBA00022737"/>
    </source>
</evidence>
<keyword evidence="14" id="KW-1185">Reference proteome</keyword>
<evidence type="ECO:0000256" key="6">
    <source>
        <dbReference type="ARBA" id="ARBA00022771"/>
    </source>
</evidence>
<dbReference type="Gene3D" id="3.30.60.90">
    <property type="match status" value="1"/>
</dbReference>
<dbReference type="PANTHER" id="PTHR24202:SF4">
    <property type="entry name" value="E3 UBIQUITIN-PROTEIN LIGASE MIB2-RELATED"/>
    <property type="match status" value="1"/>
</dbReference>
<evidence type="ECO:0000256" key="2">
    <source>
        <dbReference type="ARBA" id="ARBA00004906"/>
    </source>
</evidence>
<reference evidence="13 14" key="1">
    <citation type="journal article" date="2021" name="Elife">
        <title>Chloroplast acquisition without the gene transfer in kleptoplastic sea slugs, Plakobranchus ocellatus.</title>
        <authorList>
            <person name="Maeda T."/>
            <person name="Takahashi S."/>
            <person name="Yoshida T."/>
            <person name="Shimamura S."/>
            <person name="Takaki Y."/>
            <person name="Nagai Y."/>
            <person name="Toyoda A."/>
            <person name="Suzuki Y."/>
            <person name="Arimoto A."/>
            <person name="Ishii H."/>
            <person name="Satoh N."/>
            <person name="Nishiyama T."/>
            <person name="Hasebe M."/>
            <person name="Maruyama T."/>
            <person name="Minagawa J."/>
            <person name="Obokata J."/>
            <person name="Shigenobu S."/>
        </authorList>
    </citation>
    <scope>NUCLEOTIDE SEQUENCE [LARGE SCALE GENOMIC DNA]</scope>
</reference>
<evidence type="ECO:0000313" key="14">
    <source>
        <dbReference type="Proteomes" id="UP000762676"/>
    </source>
</evidence>
<dbReference type="SUPFAM" id="SSF57850">
    <property type="entry name" value="RING/U-box"/>
    <property type="match status" value="1"/>
</dbReference>
<keyword evidence="7" id="KW-0833">Ubl conjugation pathway</keyword>
<proteinExistence type="predicted"/>
<name>A0AAV4ICQ7_9GAST</name>
<evidence type="ECO:0000256" key="7">
    <source>
        <dbReference type="ARBA" id="ARBA00022786"/>
    </source>
</evidence>
<dbReference type="GO" id="GO:0016567">
    <property type="term" value="P:protein ubiquitination"/>
    <property type="evidence" value="ECO:0007669"/>
    <property type="project" value="InterPro"/>
</dbReference>
<dbReference type="Gene3D" id="2.30.30.40">
    <property type="entry name" value="SH3 Domains"/>
    <property type="match status" value="1"/>
</dbReference>
<evidence type="ECO:0000256" key="9">
    <source>
        <dbReference type="PROSITE-ProRule" id="PRU00228"/>
    </source>
</evidence>
<keyword evidence="8" id="KW-0862">Zinc</keyword>
<dbReference type="GO" id="GO:0005737">
    <property type="term" value="C:cytoplasm"/>
    <property type="evidence" value="ECO:0007669"/>
    <property type="project" value="UniProtKB-SubCell"/>
</dbReference>
<evidence type="ECO:0000313" key="13">
    <source>
        <dbReference type="EMBL" id="GFS08194.1"/>
    </source>
</evidence>
<dbReference type="InterPro" id="IPR010606">
    <property type="entry name" value="Mib_Herc2"/>
</dbReference>